<dbReference type="GO" id="GO:0030198">
    <property type="term" value="P:extracellular matrix organization"/>
    <property type="evidence" value="ECO:0007669"/>
    <property type="project" value="InterPro"/>
</dbReference>
<evidence type="ECO:0000256" key="12">
    <source>
        <dbReference type="ARBA" id="ARBA00023157"/>
    </source>
</evidence>
<evidence type="ECO:0000256" key="9">
    <source>
        <dbReference type="ARBA" id="ARBA00022833"/>
    </source>
</evidence>
<dbReference type="PANTHER" id="PTHR13723">
    <property type="entry name" value="ADAMTS A DISINTEGRIN AND METALLOPROTEASE WITH THROMBOSPONDIN MOTIFS PROTEASE"/>
    <property type="match status" value="1"/>
</dbReference>
<dbReference type="Pfam" id="PF05986">
    <property type="entry name" value="ADAMTS_spacer1"/>
    <property type="match status" value="1"/>
</dbReference>
<dbReference type="InterPro" id="IPR001590">
    <property type="entry name" value="Peptidase_M12B"/>
</dbReference>
<feature type="domain" description="GON" evidence="20">
    <location>
        <begin position="1549"/>
        <end position="1744"/>
    </location>
</feature>
<feature type="active site" evidence="14 17">
    <location>
        <position position="443"/>
    </location>
</feature>
<dbReference type="InParanoid" id="A0A482WJA7"/>
<dbReference type="Pfam" id="PF00090">
    <property type="entry name" value="TSP_1"/>
    <property type="match status" value="1"/>
</dbReference>
<feature type="disulfide bond" evidence="16">
    <location>
        <begin position="403"/>
        <end position="409"/>
    </location>
</feature>
<comment type="subcellular location">
    <subcellularLocation>
        <location evidence="1">Secreted</location>
        <location evidence="1">Extracellular space</location>
        <location evidence="1">Extracellular matrix</location>
        <location evidence="1">Basement membrane</location>
    </subcellularLocation>
</comment>
<dbReference type="OrthoDB" id="5855429at2759"/>
<organism evidence="21 22">
    <name type="scientific">Laodelphax striatellus</name>
    <name type="common">Small brown planthopper</name>
    <name type="synonym">Delphax striatella</name>
    <dbReference type="NCBI Taxonomy" id="195883"/>
    <lineage>
        <taxon>Eukaryota</taxon>
        <taxon>Metazoa</taxon>
        <taxon>Ecdysozoa</taxon>
        <taxon>Arthropoda</taxon>
        <taxon>Hexapoda</taxon>
        <taxon>Insecta</taxon>
        <taxon>Pterygota</taxon>
        <taxon>Neoptera</taxon>
        <taxon>Paraneoptera</taxon>
        <taxon>Hemiptera</taxon>
        <taxon>Auchenorrhyncha</taxon>
        <taxon>Fulgoroidea</taxon>
        <taxon>Delphacidae</taxon>
        <taxon>Criomorphinae</taxon>
        <taxon>Laodelphax</taxon>
    </lineage>
</organism>
<dbReference type="InterPro" id="IPR024079">
    <property type="entry name" value="MetalloPept_cat_dom_sf"/>
</dbReference>
<dbReference type="Pfam" id="PF08685">
    <property type="entry name" value="GON"/>
    <property type="match status" value="1"/>
</dbReference>
<evidence type="ECO:0000256" key="10">
    <source>
        <dbReference type="ARBA" id="ARBA00022869"/>
    </source>
</evidence>
<feature type="disulfide bond" evidence="16">
    <location>
        <begin position="588"/>
        <end position="602"/>
    </location>
</feature>
<feature type="binding site" evidence="15">
    <location>
        <position position="506"/>
    </location>
    <ligand>
        <name>Ca(2+)</name>
        <dbReference type="ChEBI" id="CHEBI:29108"/>
        <label>2</label>
    </ligand>
</feature>
<feature type="disulfide bond" evidence="16">
    <location>
        <begin position="639"/>
        <end position="651"/>
    </location>
</feature>
<protein>
    <recommendedName>
        <fullName evidence="23">Peptidase M12B domain-containing protein</fullName>
    </recommendedName>
</protein>
<dbReference type="FunFam" id="2.20.100.10:FF:000006">
    <property type="entry name" value="A disintegrin and metalloproteinase with thrombospondin motifs 1"/>
    <property type="match status" value="1"/>
</dbReference>
<dbReference type="Pfam" id="PF01421">
    <property type="entry name" value="Reprolysin"/>
    <property type="match status" value="1"/>
</dbReference>
<evidence type="ECO:0000256" key="5">
    <source>
        <dbReference type="ARBA" id="ARBA00022723"/>
    </source>
</evidence>
<dbReference type="PANTHER" id="PTHR13723:SF278">
    <property type="entry name" value="ADAM METALLOPEPTIDASE WITH THROMBOSPONDIN TYPE 1 MOTIF A, ISOFORM B"/>
    <property type="match status" value="1"/>
</dbReference>
<feature type="disulfide bond" evidence="16">
    <location>
        <begin position="533"/>
        <end position="566"/>
    </location>
</feature>
<feature type="disulfide bond" evidence="16">
    <location>
        <begin position="421"/>
        <end position="503"/>
    </location>
</feature>
<keyword evidence="11" id="KW-0482">Metalloprotease</keyword>
<evidence type="ECO:0000256" key="15">
    <source>
        <dbReference type="PIRSR" id="PIRSR613273-2"/>
    </source>
</evidence>
<feature type="compositionally biased region" description="Basic and acidic residues" evidence="18">
    <location>
        <begin position="255"/>
        <end position="271"/>
    </location>
</feature>
<feature type="region of interest" description="Disordered" evidence="18">
    <location>
        <begin position="253"/>
        <end position="290"/>
    </location>
</feature>
<feature type="binding site" evidence="15 17">
    <location>
        <position position="452"/>
    </location>
    <ligand>
        <name>Zn(2+)</name>
        <dbReference type="ChEBI" id="CHEBI:29105"/>
        <note>catalytic</note>
    </ligand>
</feature>
<accession>A0A482WJA7</accession>
<keyword evidence="5 15" id="KW-0479">Metal-binding</keyword>
<keyword evidence="2" id="KW-0964">Secreted</keyword>
<evidence type="ECO:0000256" key="6">
    <source>
        <dbReference type="ARBA" id="ARBA00022729"/>
    </source>
</evidence>
<dbReference type="Gene3D" id="2.60.120.830">
    <property type="match status" value="1"/>
</dbReference>
<comment type="caution">
    <text evidence="21">The sequence shown here is derived from an EMBL/GenBank/DDBJ whole genome shotgun (WGS) entry which is preliminary data.</text>
</comment>
<comment type="caution">
    <text evidence="17">Lacks conserved residue(s) required for the propagation of feature annotation.</text>
</comment>
<evidence type="ECO:0000256" key="8">
    <source>
        <dbReference type="ARBA" id="ARBA00022801"/>
    </source>
</evidence>
<dbReference type="FunFam" id="3.40.390.10:FF:000001">
    <property type="entry name" value="A disintegrin and metalloproteinase with thrombospondin motifs 1"/>
    <property type="match status" value="1"/>
</dbReference>
<evidence type="ECO:0000256" key="3">
    <source>
        <dbReference type="ARBA" id="ARBA00022530"/>
    </source>
</evidence>
<feature type="disulfide bond" evidence="16">
    <location>
        <begin position="544"/>
        <end position="575"/>
    </location>
</feature>
<dbReference type="GO" id="GO:0004222">
    <property type="term" value="F:metalloendopeptidase activity"/>
    <property type="evidence" value="ECO:0007669"/>
    <property type="project" value="InterPro"/>
</dbReference>
<keyword evidence="22" id="KW-1185">Reference proteome</keyword>
<dbReference type="SMART" id="SM00209">
    <property type="entry name" value="TSP1"/>
    <property type="match status" value="12"/>
</dbReference>
<dbReference type="EMBL" id="QKKF02033621">
    <property type="protein sequence ID" value="RZF33605.1"/>
    <property type="molecule type" value="Genomic_DNA"/>
</dbReference>
<feature type="disulfide bond" evidence="16">
    <location>
        <begin position="561"/>
        <end position="597"/>
    </location>
</feature>
<evidence type="ECO:0000256" key="2">
    <source>
        <dbReference type="ARBA" id="ARBA00022525"/>
    </source>
</evidence>
<dbReference type="InterPro" id="IPR000884">
    <property type="entry name" value="TSP1_rpt"/>
</dbReference>
<evidence type="ECO:0000313" key="21">
    <source>
        <dbReference type="EMBL" id="RZF33605.1"/>
    </source>
</evidence>
<keyword evidence="12 16" id="KW-1015">Disulfide bond</keyword>
<feature type="binding site" evidence="15">
    <location>
        <position position="392"/>
    </location>
    <ligand>
        <name>Ca(2+)</name>
        <dbReference type="ChEBI" id="CHEBI:29108"/>
        <label>1</label>
    </ligand>
</feature>
<dbReference type="PROSITE" id="PS51046">
    <property type="entry name" value="GON"/>
    <property type="match status" value="1"/>
</dbReference>
<dbReference type="InterPro" id="IPR013273">
    <property type="entry name" value="ADAMTS/ADAMTS-like"/>
</dbReference>
<feature type="region of interest" description="Disordered" evidence="18">
    <location>
        <begin position="44"/>
        <end position="80"/>
    </location>
</feature>
<dbReference type="Gene3D" id="2.20.100.10">
    <property type="entry name" value="Thrombospondin type-1 (TSP1) repeat"/>
    <property type="match status" value="10"/>
</dbReference>
<dbReference type="SUPFAM" id="SSF82895">
    <property type="entry name" value="TSP-1 type 1 repeat"/>
    <property type="match status" value="10"/>
</dbReference>
<evidence type="ECO:0000256" key="18">
    <source>
        <dbReference type="SAM" id="MobiDB-lite"/>
    </source>
</evidence>
<sequence>MTSRVTNGQRLGCLVAGFAVLLLLALLGVLWTARLGIFTNFGEKSPPSRRGVTSFPSAHLATPEAASSTPKQNGDAAEKKSEFEEFVMPIKTSPGSPNEHNLLFGNNIWARPEQPQEKPTFRHHSGHFRHRMATIWDPHPQYEFTAFGHLFHLVLAHDSSTFVMPNIQVTHVWQNSTRIEHPGLRPDGCFYHGTVRGDPQSVVSVNLCHGMTGHIRTSSGSFFIEPAEKWLENHTESAIHRLYRVPSPPFMQEPHQPDSHCGLDETIHVDSDEANEEGEMSDRRRRRKRSSQENIIEMMIVADRKMAEYHGSGLNAYVLTLMHTLSKIFKDASIGNPISVALVKLYVLKDVELAKVLPNEKRGILASTMLRHFCEWQRKMNDNNDGSPNHHDAAMLLTREDICRTEKNCDTLGLAELGTMCSDSSCAIVQDNGLSAAFTMAHELGHVLNMLHDDDQKCIPFQGMSNRNHVMARMLDHNTIPWSWSYCSRHFLTEYLDAGYGDCLHDEPVKDIMTERGTKTNFPGENYTEDEQCALVFGRGSKICPYMVRKESLTKYHESHCKRLWCTSNVESEGCRTQHMPWADGTPCGENHFKGWCQRGDCVPVQALDPIDGSWGEWQGWGPCSRSCGGGVKKSKRDCDDPAPSNGGKYCVGERERFRSCNTKDCPLNSQDFREEQCAQFNYNNFSIHGLTKDVQWIPKYSGSCSDDRCKLYCQVAHSTSYYLLRDKVVDGTPCEPDTFDICVNGVCIPSGCDHRLRSTTQLDYCGQCGGNNSSCQLVSGSYNSSQHGYSQVLRIPAGSSNLDIRQKGWNNSNKDDNYLALKDGETGGYIVNGNYVVSMFRKLILYGSTTLEYSGSDADVERINSSRPLTKDLIIEVLSVGPLYPPDISYQYTIQHSSLAQYAWEISEEWSACNKVCNGERKKLIKCVRVEGRQEVAVEHCNGLTAPYTPTQTCNKHCDLKWQVISQSECSSHCGEGTRTLTVQCMQMFHDKSPASPIHNTSCSHIATKLVEPCLGPCDVAHWQYSDWAMCSKSCGTGIQRRAAECVDDSGMRVESSLCQEREKIVERLCNTQKCPRWSVGDWSPCSVSCGSGERRRPYWCLQDNLSVDQNYCAPESIPHHKEVCNSQPCPEWITDSWSQCSVSCGSGVKSRVVKCSSADEEECREGSKPPTTESCFMQSCTFGHENAIPVINSLIHFSWQARDWSQCSVTCGGGLYKRHVYCFDQLKGREVNPLHCDGMEKPSPIGKCQEQPCPIWVMGEWSSCSATCGQGVETRIVRCMDDGRETDDSACTSSKPSAKRMCSHHCAIQHSPSKWRTGSWSECSVLCGGGFASRQVVCMRDNDILADNCDERKPVDTVPCNTHACVGAEWKFGPWSKCNQTCGGGYQHRQVQCRSIKRGSKLTDKACPAHLRPPNKQMCNAAPCSQRLLYKWKALPWGPCSRTCGRGEHSRTIECVSVTTQLLPVDESHCQDQKKPKWRRACKLGPCFVEWKVGDWSQCSHPCGKKGRQTRRLYCINTVDKRNVARRHCNRFQKPKRKRKCPEKSCGYLTCKDIQDTGARVDKEYTLNVADRNISIYCHNMNTVQPVEYLTLPARKRENFAEIYDCRLTNPDTCPGRKENCSFILDQDEGLTIFEKIRLNITTLKVDQKDWTFSYQVRGARVPFGEAGDCYSRAKCPQGRFSINLSGTGLRVAPATDWKSMGPYSTQRITRLEGHRRVIGYCGGYCGSCSPINGLKLDVLPP</sequence>
<name>A0A482WJA7_LAOST</name>
<feature type="binding site" evidence="15">
    <location>
        <position position="506"/>
    </location>
    <ligand>
        <name>Ca(2+)</name>
        <dbReference type="ChEBI" id="CHEBI:29108"/>
        <label>1</label>
    </ligand>
</feature>
<dbReference type="SMR" id="A0A482WJA7"/>
<feature type="binding site" evidence="15 17">
    <location>
        <position position="442"/>
    </location>
    <ligand>
        <name>Zn(2+)</name>
        <dbReference type="ChEBI" id="CHEBI:29105"/>
        <note>catalytic</note>
    </ligand>
</feature>
<keyword evidence="7" id="KW-0677">Repeat</keyword>
<keyword evidence="13" id="KW-0325">Glycoprotein</keyword>
<dbReference type="FunCoup" id="A0A482WJA7">
    <property type="interactions" value="74"/>
</dbReference>
<dbReference type="SUPFAM" id="SSF55486">
    <property type="entry name" value="Metalloproteases ('zincins'), catalytic domain"/>
    <property type="match status" value="1"/>
</dbReference>
<dbReference type="PRINTS" id="PR01857">
    <property type="entry name" value="ADAMTSFAMILY"/>
</dbReference>
<gene>
    <name evidence="21" type="ORF">LSTR_LSTR009061</name>
</gene>
<dbReference type="STRING" id="195883.A0A482WJA7"/>
<evidence type="ECO:0008006" key="23">
    <source>
        <dbReference type="Google" id="ProtNLM"/>
    </source>
</evidence>
<keyword evidence="9 15" id="KW-0862">Zinc</keyword>
<dbReference type="InterPro" id="IPR002870">
    <property type="entry name" value="Peptidase_M12B_N"/>
</dbReference>
<dbReference type="Gene3D" id="3.40.390.10">
    <property type="entry name" value="Collagenase (Catalytic Domain)"/>
    <property type="match status" value="1"/>
</dbReference>
<feature type="domain" description="Peptidase M12B" evidence="19">
    <location>
        <begin position="294"/>
        <end position="508"/>
    </location>
</feature>
<keyword evidence="10" id="KW-0084">Basement membrane</keyword>
<evidence type="ECO:0000259" key="19">
    <source>
        <dbReference type="PROSITE" id="PS50215"/>
    </source>
</evidence>
<evidence type="ECO:0000259" key="20">
    <source>
        <dbReference type="PROSITE" id="PS51046"/>
    </source>
</evidence>
<evidence type="ECO:0000256" key="4">
    <source>
        <dbReference type="ARBA" id="ARBA00022670"/>
    </source>
</evidence>
<dbReference type="Pfam" id="PF01562">
    <property type="entry name" value="Pep_M12B_propep"/>
    <property type="match status" value="1"/>
</dbReference>
<dbReference type="CDD" id="cd04273">
    <property type="entry name" value="ZnMc_ADAMTS_like"/>
    <property type="match status" value="1"/>
</dbReference>
<dbReference type="Pfam" id="PF17771">
    <property type="entry name" value="ADAMTS_CR_2"/>
    <property type="match status" value="1"/>
</dbReference>
<dbReference type="GO" id="GO:0008270">
    <property type="term" value="F:zinc ion binding"/>
    <property type="evidence" value="ECO:0007669"/>
    <property type="project" value="InterPro"/>
</dbReference>
<comment type="cofactor">
    <cofactor evidence="15">
        <name>Zn(2+)</name>
        <dbReference type="ChEBI" id="CHEBI:29105"/>
    </cofactor>
    <text evidence="15">Binds 1 zinc ion per subunit.</text>
</comment>
<feature type="binding site" description="in inhibited form" evidence="15">
    <location>
        <position position="261"/>
    </location>
    <ligand>
        <name>Zn(2+)</name>
        <dbReference type="ChEBI" id="CHEBI:29105"/>
        <note>catalytic</note>
    </ligand>
</feature>
<dbReference type="GO" id="GO:0006508">
    <property type="term" value="P:proteolysis"/>
    <property type="evidence" value="ECO:0007669"/>
    <property type="project" value="UniProtKB-KW"/>
</dbReference>
<feature type="binding site" evidence="15 17">
    <location>
        <position position="446"/>
    </location>
    <ligand>
        <name>Zn(2+)</name>
        <dbReference type="ChEBI" id="CHEBI:29105"/>
        <note>catalytic</note>
    </ligand>
</feature>
<dbReference type="PROSITE" id="PS50092">
    <property type="entry name" value="TSP1"/>
    <property type="match status" value="10"/>
</dbReference>
<evidence type="ECO:0000313" key="22">
    <source>
        <dbReference type="Proteomes" id="UP000291343"/>
    </source>
</evidence>
<evidence type="ECO:0000256" key="17">
    <source>
        <dbReference type="PROSITE-ProRule" id="PRU00276"/>
    </source>
</evidence>
<feature type="disulfide bond" evidence="16">
    <location>
        <begin position="624"/>
        <end position="661"/>
    </location>
</feature>
<dbReference type="InterPro" id="IPR045371">
    <property type="entry name" value="ADAMTS_CR_3"/>
</dbReference>
<dbReference type="Proteomes" id="UP000291343">
    <property type="component" value="Unassembled WGS sequence"/>
</dbReference>
<dbReference type="InterPro" id="IPR010294">
    <property type="entry name" value="ADAMTS_spacer1"/>
</dbReference>
<keyword evidence="6" id="KW-0732">Signal</keyword>
<dbReference type="FunFam" id="2.20.100.10:FF:000005">
    <property type="entry name" value="ADAM metallopeptidase with thrombospondin type 1 motif 9"/>
    <property type="match status" value="5"/>
</dbReference>
<evidence type="ECO:0000256" key="1">
    <source>
        <dbReference type="ARBA" id="ARBA00004302"/>
    </source>
</evidence>
<evidence type="ECO:0000256" key="14">
    <source>
        <dbReference type="PIRSR" id="PIRSR613273-1"/>
    </source>
</evidence>
<reference evidence="21 22" key="1">
    <citation type="journal article" date="2017" name="Gigascience">
        <title>Genome sequence of the small brown planthopper, Laodelphax striatellus.</title>
        <authorList>
            <person name="Zhu J."/>
            <person name="Jiang F."/>
            <person name="Wang X."/>
            <person name="Yang P."/>
            <person name="Bao Y."/>
            <person name="Zhao W."/>
            <person name="Wang W."/>
            <person name="Lu H."/>
            <person name="Wang Q."/>
            <person name="Cui N."/>
            <person name="Li J."/>
            <person name="Chen X."/>
            <person name="Luo L."/>
            <person name="Yu J."/>
            <person name="Kang L."/>
            <person name="Cui F."/>
        </authorList>
    </citation>
    <scope>NUCLEOTIDE SEQUENCE [LARGE SCALE GENOMIC DNA]</scope>
    <source>
        <strain evidence="21">Lst14</strain>
    </source>
</reference>
<dbReference type="FunFam" id="2.60.120.830:FF:000001">
    <property type="entry name" value="A disintegrin and metalloproteinase with thrombospondin motifs 1"/>
    <property type="match status" value="1"/>
</dbReference>
<evidence type="ECO:0000256" key="16">
    <source>
        <dbReference type="PIRSR" id="PIRSR613273-3"/>
    </source>
</evidence>
<evidence type="ECO:0000256" key="7">
    <source>
        <dbReference type="ARBA" id="ARBA00022737"/>
    </source>
</evidence>
<dbReference type="Pfam" id="PF19030">
    <property type="entry name" value="TSP1_ADAMTS"/>
    <property type="match status" value="9"/>
</dbReference>
<dbReference type="InterPro" id="IPR041645">
    <property type="entry name" value="ADAMTS_CR_2"/>
</dbReference>
<dbReference type="InterPro" id="IPR036383">
    <property type="entry name" value="TSP1_rpt_sf"/>
</dbReference>
<keyword evidence="8" id="KW-0378">Hydrolase</keyword>
<proteinExistence type="predicted"/>
<dbReference type="GO" id="GO:0005604">
    <property type="term" value="C:basement membrane"/>
    <property type="evidence" value="ECO:0007669"/>
    <property type="project" value="UniProtKB-SubCell"/>
</dbReference>
<keyword evidence="15" id="KW-0106">Calcium</keyword>
<feature type="binding site" evidence="15">
    <location>
        <position position="385"/>
    </location>
    <ligand>
        <name>Ca(2+)</name>
        <dbReference type="ChEBI" id="CHEBI:29108"/>
        <label>2</label>
    </ligand>
</feature>
<keyword evidence="4" id="KW-0645">Protease</keyword>
<feature type="binding site" evidence="15">
    <location>
        <position position="503"/>
    </location>
    <ligand>
        <name>Ca(2+)</name>
        <dbReference type="ChEBI" id="CHEBI:29108"/>
        <label>1</label>
    </ligand>
</feature>
<keyword evidence="3" id="KW-0272">Extracellular matrix</keyword>
<feature type="disulfide bond" evidence="16">
    <location>
        <begin position="458"/>
        <end position="487"/>
    </location>
</feature>
<feature type="disulfide bond" evidence="16">
    <location>
        <begin position="628"/>
        <end position="666"/>
    </location>
</feature>
<dbReference type="PROSITE" id="PS50215">
    <property type="entry name" value="ADAM_MEPRO"/>
    <property type="match status" value="1"/>
</dbReference>
<evidence type="ECO:0000256" key="13">
    <source>
        <dbReference type="ARBA" id="ARBA00023180"/>
    </source>
</evidence>
<dbReference type="Pfam" id="PF19236">
    <property type="entry name" value="ADAMTS_CR_3"/>
    <property type="match status" value="1"/>
</dbReference>
<feature type="binding site" evidence="15">
    <location>
        <position position="297"/>
    </location>
    <ligand>
        <name>Ca(2+)</name>
        <dbReference type="ChEBI" id="CHEBI:29108"/>
        <label>1</label>
    </ligand>
</feature>
<dbReference type="Gene3D" id="3.40.1620.60">
    <property type="match status" value="2"/>
</dbReference>
<dbReference type="InterPro" id="IPR050439">
    <property type="entry name" value="ADAMTS_ADAMTS-like"/>
</dbReference>
<evidence type="ECO:0000256" key="11">
    <source>
        <dbReference type="ARBA" id="ARBA00023049"/>
    </source>
</evidence>
<dbReference type="InterPro" id="IPR012314">
    <property type="entry name" value="Pept_M12B_GON-ADAMTSs"/>
</dbReference>
<feature type="binding site" evidence="15">
    <location>
        <position position="297"/>
    </location>
    <ligand>
        <name>Ca(2+)</name>
        <dbReference type="ChEBI" id="CHEBI:29108"/>
        <label>2</label>
    </ligand>
</feature>
<feature type="binding site" evidence="15">
    <location>
        <position position="385"/>
    </location>
    <ligand>
        <name>Ca(2+)</name>
        <dbReference type="ChEBI" id="CHEBI:29108"/>
        <label>1</label>
    </ligand>
</feature>
<feature type="disulfide bond" evidence="16">
    <location>
        <begin position="374"/>
        <end position="426"/>
    </location>
</feature>